<dbReference type="EMBL" id="JAQNDN010000007">
    <property type="protein sequence ID" value="MDC0669239.1"/>
    <property type="molecule type" value="Genomic_DNA"/>
</dbReference>
<feature type="transmembrane region" description="Helical" evidence="2">
    <location>
        <begin position="151"/>
        <end position="168"/>
    </location>
</feature>
<dbReference type="RefSeq" id="WP_271998975.1">
    <property type="nucleotide sequence ID" value="NZ_JAQNDN010000007.1"/>
</dbReference>
<keyword evidence="4" id="KW-1185">Reference proteome</keyword>
<dbReference type="Proteomes" id="UP001217838">
    <property type="component" value="Unassembled WGS sequence"/>
</dbReference>
<sequence length="169" mass="17531">MSQRRPPNVSSQKKPPRPLQEPATDASGRPVAEGESAATAPPPGAFDEQPTMTFSRPLAKLSPRSVVVQRAARAGNRTHVFTSGVLGQPRPPATHEPTAPVSVTSGVLGQPRPPATHEPATPVSADPPATAGDPGPQPATAPSGWTLERKLVAANLVLVLVAIVEFFVL</sequence>
<feature type="region of interest" description="Disordered" evidence="1">
    <location>
        <begin position="1"/>
        <end position="143"/>
    </location>
</feature>
<organism evidence="3 4">
    <name type="scientific">Nannocystis radixulma</name>
    <dbReference type="NCBI Taxonomy" id="2995305"/>
    <lineage>
        <taxon>Bacteria</taxon>
        <taxon>Pseudomonadati</taxon>
        <taxon>Myxococcota</taxon>
        <taxon>Polyangia</taxon>
        <taxon>Nannocystales</taxon>
        <taxon>Nannocystaceae</taxon>
        <taxon>Nannocystis</taxon>
    </lineage>
</organism>
<feature type="compositionally biased region" description="Polar residues" evidence="1">
    <location>
        <begin position="1"/>
        <end position="13"/>
    </location>
</feature>
<gene>
    <name evidence="3" type="ORF">POL58_15915</name>
</gene>
<protein>
    <submittedName>
        <fullName evidence="3">Uncharacterized protein</fullName>
    </submittedName>
</protein>
<proteinExistence type="predicted"/>
<evidence type="ECO:0000313" key="4">
    <source>
        <dbReference type="Proteomes" id="UP001217838"/>
    </source>
</evidence>
<keyword evidence="2" id="KW-1133">Transmembrane helix</keyword>
<reference evidence="3 4" key="1">
    <citation type="submission" date="2022-11" db="EMBL/GenBank/DDBJ databases">
        <title>Minimal conservation of predation-associated metabolite biosynthetic gene clusters underscores biosynthetic potential of Myxococcota including descriptions for ten novel species: Archangium lansinium sp. nov., Myxococcus landrumus sp. nov., Nannocystis bai.</title>
        <authorList>
            <person name="Ahearne A."/>
            <person name="Stevens C."/>
            <person name="Dowd S."/>
        </authorList>
    </citation>
    <scope>NUCLEOTIDE SEQUENCE [LARGE SCALE GENOMIC DNA]</scope>
    <source>
        <strain evidence="3 4">NCELM</strain>
    </source>
</reference>
<comment type="caution">
    <text evidence="3">The sequence shown here is derived from an EMBL/GenBank/DDBJ whole genome shotgun (WGS) entry which is preliminary data.</text>
</comment>
<accession>A0ABT5B6U1</accession>
<keyword evidence="2" id="KW-0812">Transmembrane</keyword>
<name>A0ABT5B6U1_9BACT</name>
<evidence type="ECO:0000313" key="3">
    <source>
        <dbReference type="EMBL" id="MDC0669239.1"/>
    </source>
</evidence>
<evidence type="ECO:0000256" key="1">
    <source>
        <dbReference type="SAM" id="MobiDB-lite"/>
    </source>
</evidence>
<keyword evidence="2" id="KW-0472">Membrane</keyword>
<feature type="compositionally biased region" description="Low complexity" evidence="1">
    <location>
        <begin position="126"/>
        <end position="142"/>
    </location>
</feature>
<evidence type="ECO:0000256" key="2">
    <source>
        <dbReference type="SAM" id="Phobius"/>
    </source>
</evidence>